<protein>
    <submittedName>
        <fullName evidence="6">Phosphoribosylformylglycinamidine synthase subunit PurS</fullName>
    </submittedName>
</protein>
<dbReference type="GO" id="GO:0016874">
    <property type="term" value="F:ligase activity"/>
    <property type="evidence" value="ECO:0007669"/>
    <property type="project" value="UniProtKB-KW"/>
</dbReference>
<accession>A0A510DVQ0</accession>
<evidence type="ECO:0000313" key="6">
    <source>
        <dbReference type="EMBL" id="BBG24048.1"/>
    </source>
</evidence>
<evidence type="ECO:0000256" key="5">
    <source>
        <dbReference type="ARBA" id="ARBA00022840"/>
    </source>
</evidence>
<keyword evidence="3" id="KW-0547">Nucleotide-binding</keyword>
<keyword evidence="7" id="KW-1185">Reference proteome</keyword>
<dbReference type="OrthoDB" id="56303at2157"/>
<dbReference type="RefSeq" id="WP_054845683.1">
    <property type="nucleotide sequence ID" value="NZ_AP018929.1"/>
</dbReference>
<dbReference type="STRING" id="1294262.GCA_001316085_01323"/>
<proteinExistence type="predicted"/>
<dbReference type="EMBL" id="AP018929">
    <property type="protein sequence ID" value="BBG24048.1"/>
    <property type="molecule type" value="Genomic_DNA"/>
</dbReference>
<dbReference type="Proteomes" id="UP000322983">
    <property type="component" value="Chromosome"/>
</dbReference>
<evidence type="ECO:0000256" key="1">
    <source>
        <dbReference type="ARBA" id="ARBA00022490"/>
    </source>
</evidence>
<keyword evidence="5" id="KW-0067">ATP-binding</keyword>
<name>A0A510DVQ0_9CREN</name>
<organism evidence="6 7">
    <name type="scientific">Sulfuracidifex tepidarius</name>
    <dbReference type="NCBI Taxonomy" id="1294262"/>
    <lineage>
        <taxon>Archaea</taxon>
        <taxon>Thermoproteota</taxon>
        <taxon>Thermoprotei</taxon>
        <taxon>Sulfolobales</taxon>
        <taxon>Sulfolobaceae</taxon>
        <taxon>Sulfuracidifex</taxon>
    </lineage>
</organism>
<dbReference type="Gene3D" id="3.30.1280.10">
    <property type="entry name" value="Phosphoribosylformylglycinamidine synthase subunit PurS"/>
    <property type="match status" value="1"/>
</dbReference>
<dbReference type="GeneID" id="41717667"/>
<dbReference type="KEGG" id="step:IC006_1349"/>
<dbReference type="GO" id="GO:0006164">
    <property type="term" value="P:purine nucleotide biosynthetic process"/>
    <property type="evidence" value="ECO:0007669"/>
    <property type="project" value="UniProtKB-KW"/>
</dbReference>
<dbReference type="PANTHER" id="PTHR34696:SF1">
    <property type="entry name" value="PHOSPHORIBOSYLFORMYLGLYCINAMIDINE SYNTHASE SUBUNIT PURS"/>
    <property type="match status" value="1"/>
</dbReference>
<evidence type="ECO:0000256" key="2">
    <source>
        <dbReference type="ARBA" id="ARBA00022598"/>
    </source>
</evidence>
<dbReference type="SUPFAM" id="SSF82697">
    <property type="entry name" value="PurS-like"/>
    <property type="match status" value="1"/>
</dbReference>
<sequence>MICNVELIIKTKTEVRDPEGESIKMYAVNKVDSNVADVRAGKYLLFKLEADTCENALNRVKEIAEKARLYNPIIQEIQVRLS</sequence>
<keyword evidence="2" id="KW-0436">Ligase</keyword>
<dbReference type="PANTHER" id="PTHR34696">
    <property type="entry name" value="PHOSPHORIBOSYLFORMYLGLYCINAMIDINE SYNTHASE SUBUNIT PURS"/>
    <property type="match status" value="1"/>
</dbReference>
<dbReference type="InterPro" id="IPR036604">
    <property type="entry name" value="PurS-like_sf"/>
</dbReference>
<evidence type="ECO:0000256" key="4">
    <source>
        <dbReference type="ARBA" id="ARBA00022755"/>
    </source>
</evidence>
<dbReference type="AlphaFoldDB" id="A0A510DVQ0"/>
<reference evidence="6 7" key="1">
    <citation type="journal article" date="2020" name="Int. J. Syst. Evol. Microbiol.">
        <title>Sulfuracidifex tepidarius gen. nov., sp. nov. and transfer of Sulfolobus metallicus Huber and Stetter 1992 to the genus Sulfuracidifex as Sulfuracidifex metallicus comb. nov.</title>
        <authorList>
            <person name="Itoh T."/>
            <person name="Miura T."/>
            <person name="Sakai H.D."/>
            <person name="Kato S."/>
            <person name="Ohkuma M."/>
            <person name="Takashina T."/>
        </authorList>
    </citation>
    <scope>NUCLEOTIDE SEQUENCE [LARGE SCALE GENOMIC DNA]</scope>
    <source>
        <strain evidence="6 7">IC-006</strain>
    </source>
</reference>
<evidence type="ECO:0000256" key="3">
    <source>
        <dbReference type="ARBA" id="ARBA00022741"/>
    </source>
</evidence>
<keyword evidence="1" id="KW-0963">Cytoplasm</keyword>
<dbReference type="Pfam" id="PF02700">
    <property type="entry name" value="PurS"/>
    <property type="match status" value="1"/>
</dbReference>
<evidence type="ECO:0000313" key="7">
    <source>
        <dbReference type="Proteomes" id="UP000322983"/>
    </source>
</evidence>
<dbReference type="GO" id="GO:0005524">
    <property type="term" value="F:ATP binding"/>
    <property type="evidence" value="ECO:0007669"/>
    <property type="project" value="UniProtKB-KW"/>
</dbReference>
<keyword evidence="4" id="KW-0658">Purine biosynthesis</keyword>
<dbReference type="InterPro" id="IPR003850">
    <property type="entry name" value="PurS"/>
</dbReference>
<dbReference type="NCBIfam" id="NF004450">
    <property type="entry name" value="PRK05783.1"/>
    <property type="match status" value="1"/>
</dbReference>
<gene>
    <name evidence="6" type="ORF">IC006_1349</name>
</gene>